<dbReference type="EMBL" id="CABWMC010000023">
    <property type="protein sequence ID" value="VXC41177.1"/>
    <property type="molecule type" value="Genomic_DNA"/>
</dbReference>
<dbReference type="PATRIC" id="fig|1405.16.peg.4966"/>
<evidence type="ECO:0000313" key="19">
    <source>
        <dbReference type="Proteomes" id="UP000236165"/>
    </source>
</evidence>
<evidence type="ECO:0000313" key="20">
    <source>
        <dbReference type="Proteomes" id="UP000256530"/>
    </source>
</evidence>
<accession>A0A653YGU2</accession>
<protein>
    <submittedName>
        <fullName evidence="5 11">Transcriptional regulator</fullName>
    </submittedName>
    <submittedName>
        <fullName evidence="14">Penicillinase repressor family protein</fullName>
    </submittedName>
    <submittedName>
        <fullName evidence="12">Putative transcriptional regulator</fullName>
    </submittedName>
    <submittedName>
        <fullName evidence="6">Transcriptional regulator, MecI</fullName>
    </submittedName>
</protein>
<reference evidence="7 15" key="2">
    <citation type="submission" date="2012-04" db="EMBL/GenBank/DDBJ databases">
        <title>The Genome Sequence of Bacillus cereus VD078.</title>
        <authorList>
            <consortium name="The Broad Institute Genome Sequencing Platform"/>
            <consortium name="The Broad Institute Genome Sequencing Center for Infectious Disease"/>
            <person name="Feldgarden M."/>
            <person name="Van der Auwera G.A."/>
            <person name="Mahillon J."/>
            <person name="Duprez V."/>
            <person name="Timmery S."/>
            <person name="Mattelet C."/>
            <person name="Dierick K."/>
            <person name="Sun M."/>
            <person name="Yu Z."/>
            <person name="Zhu L."/>
            <person name="Hu X."/>
            <person name="Shank E.B."/>
            <person name="Swiecicka I."/>
            <person name="Hansen B.M."/>
            <person name="Andrup L."/>
            <person name="Young S.K."/>
            <person name="Zeng Q."/>
            <person name="Gargeya S."/>
            <person name="Fitzgerald M."/>
            <person name="Haas B."/>
            <person name="Abouelleil A."/>
            <person name="Alvarado L."/>
            <person name="Arachchi H.M."/>
            <person name="Berlin A."/>
            <person name="Chapman S.B."/>
            <person name="Goldberg J."/>
            <person name="Griggs A."/>
            <person name="Gujja S."/>
            <person name="Hansen M."/>
            <person name="Howarth C."/>
            <person name="Imamovic A."/>
            <person name="Larimer J."/>
            <person name="McCowen C."/>
            <person name="Montmayeur A."/>
            <person name="Murphy C."/>
            <person name="Neiman D."/>
            <person name="Pearson M."/>
            <person name="Priest M."/>
            <person name="Roberts A."/>
            <person name="Saif S."/>
            <person name="Shea T."/>
            <person name="Sisk P."/>
            <person name="Sykes S."/>
            <person name="Wortman J."/>
            <person name="Nusbaum C."/>
            <person name="Birren B."/>
        </authorList>
    </citation>
    <scope>NUCLEOTIDE SEQUENCE [LARGE SCALE GENOMIC DNA]</scope>
    <source>
        <strain evidence="7 15">VD078</strain>
    </source>
</reference>
<evidence type="ECO:0000256" key="2">
    <source>
        <dbReference type="ARBA" id="ARBA00023015"/>
    </source>
</evidence>
<evidence type="ECO:0000313" key="12">
    <source>
        <dbReference type="EMBL" id="REF33958.1"/>
    </source>
</evidence>
<dbReference type="EMBL" id="AHEV01000022">
    <property type="protein sequence ID" value="EJR37879.1"/>
    <property type="molecule type" value="Genomic_DNA"/>
</dbReference>
<dbReference type="EMBL" id="QTTY01000011">
    <property type="protein sequence ID" value="REF33958.1"/>
    <property type="molecule type" value="Genomic_DNA"/>
</dbReference>
<dbReference type="Pfam" id="PF03965">
    <property type="entry name" value="Penicillinase_R"/>
    <property type="match status" value="1"/>
</dbReference>
<dbReference type="HOGENOM" id="CLU_119090_1_2_9"/>
<reference evidence="5 17" key="7">
    <citation type="submission" date="2017-04" db="EMBL/GenBank/DDBJ databases">
        <title>The Characteristic of a Fine Plant Growth-Promoting Rhizobacteria Bacillus mycoides Gnyt1 and its Whole Genome Sequencing Analysis.</title>
        <authorList>
            <person name="Li J.H."/>
            <person name="Yao T."/>
        </authorList>
    </citation>
    <scope>NUCLEOTIDE SEQUENCE [LARGE SCALE GENOMIC DNA]</scope>
    <source>
        <strain evidence="5 17">Gnyt1</strain>
    </source>
</reference>
<dbReference type="InterPro" id="IPR036390">
    <property type="entry name" value="WH_DNA-bd_sf"/>
</dbReference>
<accession>C2XSB7</accession>
<dbReference type="EMBL" id="LRPH01000085">
    <property type="protein sequence ID" value="KWU56010.1"/>
    <property type="molecule type" value="Genomic_DNA"/>
</dbReference>
<dbReference type="EMBL" id="CP065877">
    <property type="protein sequence ID" value="QQA17605.1"/>
    <property type="molecule type" value="Genomic_DNA"/>
</dbReference>
<evidence type="ECO:0000313" key="21">
    <source>
        <dbReference type="Proteomes" id="UP000305524"/>
    </source>
</evidence>
<reference evidence="10 19" key="5">
    <citation type="submission" date="2016-10" db="EMBL/GenBank/DDBJ databases">
        <title>Genome Sequence of Bacillus weihenstephanensis GM6LP.</title>
        <authorList>
            <person name="Poehlein A."/>
            <person name="Wemheuer F."/>
            <person name="Hollensteiner J."/>
            <person name="Wemheuer B."/>
        </authorList>
    </citation>
    <scope>NUCLEOTIDE SEQUENCE [LARGE SCALE GENOMIC DNA]</scope>
    <source>
        <strain evidence="10 19">GM6LP</strain>
    </source>
</reference>
<keyword evidence="2" id="KW-0805">Transcription regulation</keyword>
<accession>A0A084J686</accession>
<dbReference type="EMBL" id="MKZQ01000035">
    <property type="protein sequence ID" value="PJN69798.1"/>
    <property type="molecule type" value="Genomic_DNA"/>
</dbReference>
<dbReference type="GO" id="GO:0003677">
    <property type="term" value="F:DNA binding"/>
    <property type="evidence" value="ECO:0007669"/>
    <property type="project" value="UniProtKB-KW"/>
</dbReference>
<reference evidence="11 23" key="11">
    <citation type="submission" date="2020-12" db="EMBL/GenBank/DDBJ databases">
        <title>FDA dAtabase for Regulatory Grade micrObial Sequences (FDA-ARGOS): Supporting development and validation of Infectious Disease Dx tests.</title>
        <authorList>
            <person name="Nelson B."/>
            <person name="Plummer A."/>
            <person name="Tallon L."/>
            <person name="Sadzewicz L."/>
            <person name="Zhao X."/>
            <person name="Boylan J."/>
            <person name="Ott S."/>
            <person name="Bowen H."/>
            <person name="Vavikolanu K."/>
            <person name="Mehta A."/>
            <person name="Aluvathingal J."/>
            <person name="Nadendla S."/>
            <person name="Myers T."/>
            <person name="Yan Y."/>
            <person name="Sichtig H."/>
        </authorList>
    </citation>
    <scope>NUCLEOTIDE SEQUENCE [LARGE SCALE GENOMIC DNA]</scope>
    <source>
        <strain evidence="11 23">FDAARGOS_924</strain>
    </source>
</reference>
<evidence type="ECO:0000256" key="4">
    <source>
        <dbReference type="ARBA" id="ARBA00023163"/>
    </source>
</evidence>
<evidence type="ECO:0000313" key="14">
    <source>
        <dbReference type="EMBL" id="VXC41177.1"/>
    </source>
</evidence>
<evidence type="ECO:0000313" key="17">
    <source>
        <dbReference type="Proteomes" id="UP000192932"/>
    </source>
</evidence>
<evidence type="ECO:0000313" key="15">
    <source>
        <dbReference type="Proteomes" id="UP000006976"/>
    </source>
</evidence>
<dbReference type="SUPFAM" id="SSF46785">
    <property type="entry name" value="Winged helix' DNA-binding domain"/>
    <property type="match status" value="1"/>
</dbReference>
<accession>A0A0B5S3P8</accession>
<evidence type="ECO:0000256" key="3">
    <source>
        <dbReference type="ARBA" id="ARBA00023125"/>
    </source>
</evidence>
<dbReference type="Proteomes" id="UP000236165">
    <property type="component" value="Unassembled WGS sequence"/>
</dbReference>
<dbReference type="Proteomes" id="UP000001753">
    <property type="component" value="Chromosome"/>
</dbReference>
<keyword evidence="4" id="KW-0804">Transcription</keyword>
<gene>
    <name evidence="8" type="ORF">AWW70_24255</name>
    <name evidence="5" type="ORF">B7492_09520</name>
    <name evidence="14" type="ORF">BACI71_30833</name>
    <name evidence="10" type="ORF">BACWE_28380</name>
    <name evidence="6" type="ORF">bcere0026_15830</name>
    <name evidence="12" type="ORF">DET55_111122</name>
    <name evidence="13" type="ORF">FC701_12445</name>
    <name evidence="11" type="ORF">I6G81_09155</name>
    <name evidence="7" type="ORF">III_03632</name>
    <name evidence="9" type="ORF">S3E15_02181</name>
</gene>
<reference evidence="12 20" key="8">
    <citation type="submission" date="2018-08" db="EMBL/GenBank/DDBJ databases">
        <title>Freshwater and sediment microbial communities from various areas in North America, analyzing microbe dynamics in response to fracking.</title>
        <authorList>
            <person name="Lamendella R."/>
        </authorList>
    </citation>
    <scope>NUCLEOTIDE SEQUENCE [LARGE SCALE GENOMIC DNA]</scope>
    <source>
        <strain evidence="12 20">DB-1</strain>
    </source>
</reference>
<dbReference type="Proteomes" id="UP000006976">
    <property type="component" value="Unassembled WGS sequence"/>
</dbReference>
<sequence>MFTQNYKLNEQGLNHFFGPLEAKIMEIVWATEGITIKDVQQRLSEESPVNFNTVMTVMNRLVEKAHLEKHIVKRSGMYRTTQTKEEFLSNQTKKMTQELMGEFGDLVVNHMIDELEQADPSLIKKLEEKLSRLKKEDR</sequence>
<dbReference type="Proteomes" id="UP000256530">
    <property type="component" value="Unassembled WGS sequence"/>
</dbReference>
<proteinExistence type="inferred from homology"/>
<keyword evidence="23" id="KW-1185">Reference proteome</keyword>
<dbReference type="KEGG" id="bmyo:BG05_4199"/>
<evidence type="ECO:0000313" key="22">
    <source>
        <dbReference type="Proteomes" id="UP000437562"/>
    </source>
</evidence>
<evidence type="ECO:0000313" key="13">
    <source>
        <dbReference type="EMBL" id="TKI84825.1"/>
    </source>
</evidence>
<evidence type="ECO:0000313" key="23">
    <source>
        <dbReference type="Proteomes" id="UP000596196"/>
    </source>
</evidence>
<reference evidence="6" key="1">
    <citation type="journal article" date="2012" name="Genome Res.">
        <title>Genomic characterization of the Bacillus cereus sensu lato species: Backdrop to the evolution of Bacillus anthracis.</title>
        <authorList>
            <person name="Zwick M.E."/>
            <person name="Joseph S.J."/>
            <person name="Didelot X."/>
            <person name="Chen P.E."/>
            <person name="Bishop-Lilly K.A."/>
            <person name="Stewart A.C."/>
            <person name="Willner K."/>
            <person name="Nolan N."/>
            <person name="Lentz S."/>
            <person name="Thomason M.K."/>
            <person name="Sozhamannan S."/>
            <person name="Mateczun A.J."/>
            <person name="Du L."/>
            <person name="Read T.D."/>
        </authorList>
    </citation>
    <scope>NUCLEOTIDE SEQUENCE [LARGE SCALE GENOMIC DNA]</scope>
    <source>
        <strain evidence="6">AH603</strain>
    </source>
</reference>
<evidence type="ECO:0000313" key="8">
    <source>
        <dbReference type="EMBL" id="KWU56010.1"/>
    </source>
</evidence>
<dbReference type="RefSeq" id="WP_002031086.1">
    <property type="nucleotide sequence ID" value="NZ_CAKJWQ010000010.1"/>
</dbReference>
<reference evidence="8" key="4">
    <citation type="submission" date="2016-01" db="EMBL/GenBank/DDBJ databases">
        <authorList>
            <person name="Van Zyl L.J."/>
            <person name="Matobola R."/>
            <person name="Klein T."/>
            <person name="Biteghe F.A."/>
            <person name="Kirby B."/>
            <person name="Trindade M.I."/>
        </authorList>
    </citation>
    <scope>NUCLEOTIDE SEQUENCE</scope>
    <source>
        <strain evidence="8">PE8-15</strain>
    </source>
</reference>
<dbReference type="Proteomes" id="UP000596196">
    <property type="component" value="Chromosome"/>
</dbReference>
<reference evidence="13 21" key="9">
    <citation type="journal article" date="2019" name="Environ. Microbiol.">
        <title>An active ?-lactamase is a part of an orchestrated cell wall stress resistance network of Bacillus subtilis and related rhizosphere species.</title>
        <authorList>
            <person name="Bucher T."/>
            <person name="Keren-Paz A."/>
            <person name="Hausser J."/>
            <person name="Olender T."/>
            <person name="Cytryn E."/>
            <person name="Kolodkin-Gal I."/>
        </authorList>
    </citation>
    <scope>NUCLEOTIDE SEQUENCE [LARGE SCALE GENOMIC DNA]</scope>
    <source>
        <strain evidence="13 21">I186</strain>
    </source>
</reference>
<dbReference type="EMBL" id="ACMP01000055">
    <property type="protein sequence ID" value="EEL71429.1"/>
    <property type="molecule type" value="Genomic_DNA"/>
</dbReference>
<dbReference type="PIRSF" id="PIRSF019455">
    <property type="entry name" value="CopR_AtkY"/>
    <property type="match status" value="1"/>
</dbReference>
<evidence type="ECO:0000313" key="5">
    <source>
        <dbReference type="EMBL" id="ARJ21475.1"/>
    </source>
</evidence>
<dbReference type="Proteomes" id="UP000305524">
    <property type="component" value="Unassembled WGS sequence"/>
</dbReference>
<reference evidence="9 18" key="6">
    <citation type="submission" date="2016-12" db="EMBL/GenBank/DDBJ databases">
        <title>Genome Sequences of Twelve Sporeforming Bacillus Species Isolated from Foods.</title>
        <authorList>
            <person name="De Jong A."/>
            <person name="Holsappel S."/>
            <person name="Kuipers O.P."/>
        </authorList>
    </citation>
    <scope>NUCLEOTIDE SEQUENCE [LARGE SCALE GENOMIC DNA]</scope>
    <source>
        <strain evidence="9 18">S3E15</strain>
    </source>
</reference>
<dbReference type="GO" id="GO:0045892">
    <property type="term" value="P:negative regulation of DNA-templated transcription"/>
    <property type="evidence" value="ECO:0007669"/>
    <property type="project" value="InterPro"/>
</dbReference>
<evidence type="ECO:0000313" key="16">
    <source>
        <dbReference type="Proteomes" id="UP000065797"/>
    </source>
</evidence>
<reference evidence="16" key="3">
    <citation type="submission" date="2016-01" db="EMBL/GenBank/DDBJ databases">
        <authorList>
            <person name="McClelland M."/>
            <person name="Jain A."/>
            <person name="Saraogi P."/>
            <person name="Mendelson R."/>
            <person name="Westerman R."/>
            <person name="SanMiguel P."/>
            <person name="Csonka L."/>
        </authorList>
    </citation>
    <scope>NUCLEOTIDE SEQUENCE [LARGE SCALE GENOMIC DNA]</scope>
    <source>
        <strain evidence="16">PE8-15</strain>
    </source>
</reference>
<dbReference type="KEGG" id="bww:bwei_3246"/>
<dbReference type="Proteomes" id="UP000437562">
    <property type="component" value="Unassembled WGS sequence"/>
</dbReference>
<name>A0A084J686_BACMY</name>
<dbReference type="InterPro" id="IPR005650">
    <property type="entry name" value="BlaI_family"/>
</dbReference>
<dbReference type="EMBL" id="CP020743">
    <property type="protein sequence ID" value="ARJ21475.1"/>
    <property type="molecule type" value="Genomic_DNA"/>
</dbReference>
<dbReference type="Gene3D" id="1.10.10.10">
    <property type="entry name" value="Winged helix-like DNA-binding domain superfamily/Winged helix DNA-binding domain"/>
    <property type="match status" value="1"/>
</dbReference>
<dbReference type="Proteomes" id="UP000194131">
    <property type="component" value="Unassembled WGS sequence"/>
</dbReference>
<dbReference type="Proteomes" id="UP000192932">
    <property type="component" value="Chromosome"/>
</dbReference>
<dbReference type="EMBL" id="SZOD01000269">
    <property type="protein sequence ID" value="TKI84825.1"/>
    <property type="molecule type" value="Genomic_DNA"/>
</dbReference>
<dbReference type="EMBL" id="MRWU01000002">
    <property type="protein sequence ID" value="OSX95703.1"/>
    <property type="molecule type" value="Genomic_DNA"/>
</dbReference>
<organism evidence="6">
    <name type="scientific">Bacillus mycoides</name>
    <dbReference type="NCBI Taxonomy" id="1405"/>
    <lineage>
        <taxon>Bacteria</taxon>
        <taxon>Bacillati</taxon>
        <taxon>Bacillota</taxon>
        <taxon>Bacilli</taxon>
        <taxon>Bacillales</taxon>
        <taxon>Bacillaceae</taxon>
        <taxon>Bacillus</taxon>
        <taxon>Bacillus cereus group</taxon>
    </lineage>
</organism>
<dbReference type="InterPro" id="IPR036388">
    <property type="entry name" value="WH-like_DNA-bd_sf"/>
</dbReference>
<evidence type="ECO:0000313" key="9">
    <source>
        <dbReference type="EMBL" id="OSX95703.1"/>
    </source>
</evidence>
<evidence type="ECO:0000313" key="11">
    <source>
        <dbReference type="EMBL" id="QQA17605.1"/>
    </source>
</evidence>
<evidence type="ECO:0000313" key="10">
    <source>
        <dbReference type="EMBL" id="PJN69798.1"/>
    </source>
</evidence>
<dbReference type="Proteomes" id="UP000065797">
    <property type="component" value="Unassembled WGS sequence"/>
</dbReference>
<comment type="similarity">
    <text evidence="1">Belongs to the BlaI transcriptional regulatory family.</text>
</comment>
<evidence type="ECO:0000313" key="6">
    <source>
        <dbReference type="EMBL" id="EEL71429.1"/>
    </source>
</evidence>
<accession>J8F3B0</accession>
<dbReference type="AlphaFoldDB" id="A0A084J686"/>
<reference evidence="14 22" key="10">
    <citation type="submission" date="2019-10" db="EMBL/GenBank/DDBJ databases">
        <authorList>
            <person name="Karimi E."/>
        </authorList>
    </citation>
    <scope>NUCLEOTIDE SEQUENCE [LARGE SCALE GENOMIC DNA]</scope>
    <source>
        <strain evidence="14">Bacillus sp. 71</strain>
    </source>
</reference>
<evidence type="ECO:0000256" key="1">
    <source>
        <dbReference type="ARBA" id="ARBA00011046"/>
    </source>
</evidence>
<evidence type="ECO:0000313" key="18">
    <source>
        <dbReference type="Proteomes" id="UP000194131"/>
    </source>
</evidence>
<keyword evidence="3" id="KW-0238">DNA-binding</keyword>
<evidence type="ECO:0000313" key="7">
    <source>
        <dbReference type="EMBL" id="EJR37879.1"/>
    </source>
</evidence>